<evidence type="ECO:0000313" key="3">
    <source>
        <dbReference type="Proteomes" id="UP000305267"/>
    </source>
</evidence>
<proteinExistence type="predicted"/>
<protein>
    <submittedName>
        <fullName evidence="2">Uncharacterized protein</fullName>
    </submittedName>
</protein>
<comment type="caution">
    <text evidence="2">The sequence shown here is derived from an EMBL/GenBank/DDBJ whole genome shotgun (WGS) entry which is preliminary data.</text>
</comment>
<sequence>MRGPLFALALTAVLTTPVVAREVRSPPRPVPEDVDATGSVTPTDPLLIPDEDSGTMRRAQRPRPRDADTEAPIREFIPE</sequence>
<keyword evidence="3" id="KW-1185">Reference proteome</keyword>
<gene>
    <name evidence="2" type="ORF">FF100_22895</name>
</gene>
<dbReference type="EMBL" id="VDDA01000012">
    <property type="protein sequence ID" value="TNC10511.1"/>
    <property type="molecule type" value="Genomic_DNA"/>
</dbReference>
<evidence type="ECO:0000256" key="1">
    <source>
        <dbReference type="SAM" id="MobiDB-lite"/>
    </source>
</evidence>
<dbReference type="RefSeq" id="WP_139038068.1">
    <property type="nucleotide sequence ID" value="NZ_VDDA01000012.1"/>
</dbReference>
<feature type="region of interest" description="Disordered" evidence="1">
    <location>
        <begin position="23"/>
        <end position="79"/>
    </location>
</feature>
<accession>A0A5C4LCA7</accession>
<evidence type="ECO:0000313" key="2">
    <source>
        <dbReference type="EMBL" id="TNC10511.1"/>
    </source>
</evidence>
<dbReference type="Proteomes" id="UP000305267">
    <property type="component" value="Unassembled WGS sequence"/>
</dbReference>
<dbReference type="AlphaFoldDB" id="A0A5C4LCA7"/>
<reference evidence="2 3" key="1">
    <citation type="submission" date="2019-06" db="EMBL/GenBank/DDBJ databases">
        <title>Genome of Methylobacterium sp. 17Sr1-39.</title>
        <authorList>
            <person name="Seo T."/>
        </authorList>
    </citation>
    <scope>NUCLEOTIDE SEQUENCE [LARGE SCALE GENOMIC DNA]</scope>
    <source>
        <strain evidence="2 3">17Sr1-39</strain>
    </source>
</reference>
<name>A0A5C4LCA7_9HYPH</name>
<organism evidence="2 3">
    <name type="scientific">Methylobacterium terricola</name>
    <dbReference type="NCBI Taxonomy" id="2583531"/>
    <lineage>
        <taxon>Bacteria</taxon>
        <taxon>Pseudomonadati</taxon>
        <taxon>Pseudomonadota</taxon>
        <taxon>Alphaproteobacteria</taxon>
        <taxon>Hyphomicrobiales</taxon>
        <taxon>Methylobacteriaceae</taxon>
        <taxon>Methylobacterium</taxon>
    </lineage>
</organism>
<feature type="compositionally biased region" description="Basic and acidic residues" evidence="1">
    <location>
        <begin position="63"/>
        <end position="79"/>
    </location>
</feature>